<dbReference type="NCBIfam" id="TIGR02118">
    <property type="entry name" value="EthD family reductase"/>
    <property type="match status" value="1"/>
</dbReference>
<protein>
    <recommendedName>
        <fullName evidence="1">EthD domain-containing protein</fullName>
    </recommendedName>
</protein>
<evidence type="ECO:0000313" key="2">
    <source>
        <dbReference type="EMBL" id="SDM18989.1"/>
    </source>
</evidence>
<dbReference type="STRING" id="192904.SAMN04488514_1069"/>
<accession>A0A1G9R6S3</accession>
<dbReference type="PANTHER" id="PTHR40260:SF2">
    <property type="entry name" value="BLR8190 PROTEIN"/>
    <property type="match status" value="1"/>
</dbReference>
<sequence>MIKVAVLYPNSEEVKFDFGYYTNTHVPMVQDLVGDALLKVEVERGLGGRGPGEPAPFVAAASLYFESVETFQKSFGPHAEKIGADVPNYSNVQGQIQISEIV</sequence>
<evidence type="ECO:0000259" key="1">
    <source>
        <dbReference type="Pfam" id="PF07110"/>
    </source>
</evidence>
<gene>
    <name evidence="2" type="ORF">SAMN04488514_1069</name>
</gene>
<dbReference type="RefSeq" id="WP_089889824.1">
    <property type="nucleotide sequence ID" value="NZ_FNGV01000006.1"/>
</dbReference>
<organism evidence="2 3">
    <name type="scientific">Kriegella aquimaris</name>
    <dbReference type="NCBI Taxonomy" id="192904"/>
    <lineage>
        <taxon>Bacteria</taxon>
        <taxon>Pseudomonadati</taxon>
        <taxon>Bacteroidota</taxon>
        <taxon>Flavobacteriia</taxon>
        <taxon>Flavobacteriales</taxon>
        <taxon>Flavobacteriaceae</taxon>
        <taxon>Kriegella</taxon>
    </lineage>
</organism>
<dbReference type="EMBL" id="FNGV01000006">
    <property type="protein sequence ID" value="SDM18989.1"/>
    <property type="molecule type" value="Genomic_DNA"/>
</dbReference>
<dbReference type="OrthoDB" id="5343971at2"/>
<feature type="domain" description="EthD" evidence="1">
    <location>
        <begin position="18"/>
        <end position="90"/>
    </location>
</feature>
<dbReference type="Gene3D" id="3.30.70.100">
    <property type="match status" value="1"/>
</dbReference>
<dbReference type="AlphaFoldDB" id="A0A1G9R6S3"/>
<keyword evidence="3" id="KW-1185">Reference proteome</keyword>
<dbReference type="Proteomes" id="UP000199440">
    <property type="component" value="Unassembled WGS sequence"/>
</dbReference>
<dbReference type="SUPFAM" id="SSF54909">
    <property type="entry name" value="Dimeric alpha+beta barrel"/>
    <property type="match status" value="1"/>
</dbReference>
<dbReference type="InterPro" id="IPR009799">
    <property type="entry name" value="EthD_dom"/>
</dbReference>
<evidence type="ECO:0000313" key="3">
    <source>
        <dbReference type="Proteomes" id="UP000199440"/>
    </source>
</evidence>
<dbReference type="InterPro" id="IPR011008">
    <property type="entry name" value="Dimeric_a/b-barrel"/>
</dbReference>
<name>A0A1G9R6S3_9FLAO</name>
<dbReference type="PANTHER" id="PTHR40260">
    <property type="entry name" value="BLR8190 PROTEIN"/>
    <property type="match status" value="1"/>
</dbReference>
<proteinExistence type="predicted"/>
<reference evidence="2 3" key="1">
    <citation type="submission" date="2016-10" db="EMBL/GenBank/DDBJ databases">
        <authorList>
            <person name="de Groot N.N."/>
        </authorList>
    </citation>
    <scope>NUCLEOTIDE SEQUENCE [LARGE SCALE GENOMIC DNA]</scope>
    <source>
        <strain evidence="2 3">DSM 19886</strain>
    </source>
</reference>
<dbReference type="GO" id="GO:0016491">
    <property type="term" value="F:oxidoreductase activity"/>
    <property type="evidence" value="ECO:0007669"/>
    <property type="project" value="InterPro"/>
</dbReference>
<dbReference type="Pfam" id="PF07110">
    <property type="entry name" value="EthD"/>
    <property type="match status" value="1"/>
</dbReference>